<keyword evidence="3" id="KW-1185">Reference proteome</keyword>
<evidence type="ECO:0000256" key="1">
    <source>
        <dbReference type="SAM" id="MobiDB-lite"/>
    </source>
</evidence>
<gene>
    <name evidence="2" type="ORF">HaLaN_32515</name>
</gene>
<reference evidence="2 3" key="1">
    <citation type="submission" date="2020-02" db="EMBL/GenBank/DDBJ databases">
        <title>Draft genome sequence of Haematococcus lacustris strain NIES-144.</title>
        <authorList>
            <person name="Morimoto D."/>
            <person name="Nakagawa S."/>
            <person name="Yoshida T."/>
            <person name="Sawayama S."/>
        </authorList>
    </citation>
    <scope>NUCLEOTIDE SEQUENCE [LARGE SCALE GENOMIC DNA]</scope>
    <source>
        <strain evidence="2 3">NIES-144</strain>
    </source>
</reference>
<protein>
    <submittedName>
        <fullName evidence="2">Uncharacterized protein</fullName>
    </submittedName>
</protein>
<accession>A0A6A0AK33</accession>
<organism evidence="2 3">
    <name type="scientific">Haematococcus lacustris</name>
    <name type="common">Green alga</name>
    <name type="synonym">Haematococcus pluvialis</name>
    <dbReference type="NCBI Taxonomy" id="44745"/>
    <lineage>
        <taxon>Eukaryota</taxon>
        <taxon>Viridiplantae</taxon>
        <taxon>Chlorophyta</taxon>
        <taxon>core chlorophytes</taxon>
        <taxon>Chlorophyceae</taxon>
        <taxon>CS clade</taxon>
        <taxon>Chlamydomonadales</taxon>
        <taxon>Haematococcaceae</taxon>
        <taxon>Haematococcus</taxon>
    </lineage>
</organism>
<evidence type="ECO:0000313" key="2">
    <source>
        <dbReference type="EMBL" id="GFH33186.1"/>
    </source>
</evidence>
<evidence type="ECO:0000313" key="3">
    <source>
        <dbReference type="Proteomes" id="UP000485058"/>
    </source>
</evidence>
<comment type="caution">
    <text evidence="2">The sequence shown here is derived from an EMBL/GenBank/DDBJ whole genome shotgun (WGS) entry which is preliminary data.</text>
</comment>
<name>A0A6A0AK33_HAELA</name>
<proteinExistence type="predicted"/>
<feature type="region of interest" description="Disordered" evidence="1">
    <location>
        <begin position="1"/>
        <end position="24"/>
    </location>
</feature>
<sequence>MATSPQSAEVKHAKGGRCDARPDSAVTRPEEILNISAYHVQAIPASRIGPSVALGSVQSTWWGALYPVHIAKLVMAVVLTFLPLASDAADDA</sequence>
<feature type="non-terminal residue" evidence="2">
    <location>
        <position position="92"/>
    </location>
</feature>
<dbReference type="Proteomes" id="UP000485058">
    <property type="component" value="Unassembled WGS sequence"/>
</dbReference>
<dbReference type="EMBL" id="BLLF01007940">
    <property type="protein sequence ID" value="GFH33186.1"/>
    <property type="molecule type" value="Genomic_DNA"/>
</dbReference>
<feature type="compositionally biased region" description="Basic and acidic residues" evidence="1">
    <location>
        <begin position="9"/>
        <end position="22"/>
    </location>
</feature>
<dbReference type="AlphaFoldDB" id="A0A6A0AK33"/>